<evidence type="ECO:0000313" key="1">
    <source>
        <dbReference type="EMBL" id="KRK83466.1"/>
    </source>
</evidence>
<dbReference type="EMBL" id="AZDY01000036">
    <property type="protein sequence ID" value="KRK83466.1"/>
    <property type="molecule type" value="Genomic_DNA"/>
</dbReference>
<comment type="caution">
    <text evidence="1">The sequence shown here is derived from an EMBL/GenBank/DDBJ whole genome shotgun (WGS) entry which is preliminary data.</text>
</comment>
<dbReference type="AlphaFoldDB" id="A0A0R1KTP0"/>
<evidence type="ECO:0000313" key="2">
    <source>
        <dbReference type="Proteomes" id="UP000051515"/>
    </source>
</evidence>
<protein>
    <submittedName>
        <fullName evidence="1">Uncharacterized protein</fullName>
    </submittedName>
</protein>
<proteinExistence type="predicted"/>
<accession>A0A0R1KTP0</accession>
<dbReference type="OrthoDB" id="2168467at2"/>
<name>A0A0R1KTP0_9LACO</name>
<organism evidence="1 2">
    <name type="scientific">Companilactobacillus bobalius DSM 19674</name>
    <dbReference type="NCBI Taxonomy" id="1423788"/>
    <lineage>
        <taxon>Bacteria</taxon>
        <taxon>Bacillati</taxon>
        <taxon>Bacillota</taxon>
        <taxon>Bacilli</taxon>
        <taxon>Lactobacillales</taxon>
        <taxon>Lactobacillaceae</taxon>
        <taxon>Companilactobacillus</taxon>
        <taxon>Companilactobacillus bobalius</taxon>
    </lineage>
</organism>
<dbReference type="Proteomes" id="UP000051515">
    <property type="component" value="Unassembled WGS sequence"/>
</dbReference>
<dbReference type="PATRIC" id="fig|1423788.3.peg.1468"/>
<dbReference type="STRING" id="1423788.FC78_GL001422"/>
<dbReference type="RefSeq" id="WP_056951610.1">
    <property type="nucleotide sequence ID" value="NZ_AZDY01000036.1"/>
</dbReference>
<keyword evidence="2" id="KW-1185">Reference proteome</keyword>
<sequence>MKFNDTLNLDEFIEIMNAQAYPLFDTSLGKDEIVSNKSFFVYSKKGAIRPSDNDRNQFLKDFTLSFVTRDSSTINVLSLAESLKKARLRFTGSEVENGKFTDSNEEAEMTTLNFVHVIKVGEW</sequence>
<gene>
    <name evidence="1" type="ORF">FC78_GL001422</name>
</gene>
<reference evidence="1 2" key="1">
    <citation type="journal article" date="2015" name="Genome Announc.">
        <title>Expanding the biotechnology potential of lactobacilli through comparative genomics of 213 strains and associated genera.</title>
        <authorList>
            <person name="Sun Z."/>
            <person name="Harris H.M."/>
            <person name="McCann A."/>
            <person name="Guo C."/>
            <person name="Argimon S."/>
            <person name="Zhang W."/>
            <person name="Yang X."/>
            <person name="Jeffery I.B."/>
            <person name="Cooney J.C."/>
            <person name="Kagawa T.F."/>
            <person name="Liu W."/>
            <person name="Song Y."/>
            <person name="Salvetti E."/>
            <person name="Wrobel A."/>
            <person name="Rasinkangas P."/>
            <person name="Parkhill J."/>
            <person name="Rea M.C."/>
            <person name="O'Sullivan O."/>
            <person name="Ritari J."/>
            <person name="Douillard F.P."/>
            <person name="Paul Ross R."/>
            <person name="Yang R."/>
            <person name="Briner A.E."/>
            <person name="Felis G.E."/>
            <person name="de Vos W.M."/>
            <person name="Barrangou R."/>
            <person name="Klaenhammer T.R."/>
            <person name="Caufield P.W."/>
            <person name="Cui Y."/>
            <person name="Zhang H."/>
            <person name="O'Toole P.W."/>
        </authorList>
    </citation>
    <scope>NUCLEOTIDE SEQUENCE [LARGE SCALE GENOMIC DNA]</scope>
    <source>
        <strain evidence="1 2">DSM 19674</strain>
    </source>
</reference>